<reference evidence="4 5" key="1">
    <citation type="submission" date="2012-05" db="EMBL/GenBank/DDBJ databases">
        <authorList>
            <person name="Weinstock G."/>
            <person name="Sodergren E."/>
            <person name="Lobos E.A."/>
            <person name="Fulton L."/>
            <person name="Fulton R."/>
            <person name="Courtney L."/>
            <person name="Fronick C."/>
            <person name="O'Laughlin M."/>
            <person name="Godfrey J."/>
            <person name="Wilson R.M."/>
            <person name="Miner T."/>
            <person name="Farmer C."/>
            <person name="Delehaunty K."/>
            <person name="Cordes M."/>
            <person name="Minx P."/>
            <person name="Tomlinson C."/>
            <person name="Chen J."/>
            <person name="Wollam A."/>
            <person name="Pepin K.H."/>
            <person name="Bhonagiri V."/>
            <person name="Zhang X."/>
            <person name="Suruliraj S."/>
            <person name="Warren W."/>
            <person name="Mitreva M."/>
            <person name="Mardis E.R."/>
            <person name="Wilson R.K."/>
        </authorList>
    </citation>
    <scope>NUCLEOTIDE SEQUENCE [LARGE SCALE GENOMIC DNA]</scope>
    <source>
        <strain evidence="4 5">F0235</strain>
    </source>
</reference>
<protein>
    <submittedName>
        <fullName evidence="4">Putative Mrr restriction system protein</fullName>
    </submittedName>
</protein>
<dbReference type="Pfam" id="PF14338">
    <property type="entry name" value="Mrr_N"/>
    <property type="match status" value="1"/>
</dbReference>
<dbReference type="InterPro" id="IPR052906">
    <property type="entry name" value="Type_IV_Methyl-Rstrct_Enzyme"/>
</dbReference>
<evidence type="ECO:0000313" key="4">
    <source>
        <dbReference type="EMBL" id="EKX89413.1"/>
    </source>
</evidence>
<dbReference type="InterPro" id="IPR011856">
    <property type="entry name" value="tRNA_endonuc-like_dom_sf"/>
</dbReference>
<dbReference type="InterPro" id="IPR007560">
    <property type="entry name" value="Restrct_endonuc_IV_Mrr"/>
</dbReference>
<dbReference type="InterPro" id="IPR025745">
    <property type="entry name" value="Mrr-like_N_dom"/>
</dbReference>
<comment type="caution">
    <text evidence="4">The sequence shown here is derived from an EMBL/GenBank/DDBJ whole genome shotgun (WGS) entry which is preliminary data.</text>
</comment>
<dbReference type="eggNOG" id="COG1715">
    <property type="taxonomic scope" value="Bacteria"/>
</dbReference>
<dbReference type="PANTHER" id="PTHR30015">
    <property type="entry name" value="MRR RESTRICTION SYSTEM PROTEIN"/>
    <property type="match status" value="1"/>
</dbReference>
<dbReference type="PATRIC" id="fig|1035195.3.peg.1701"/>
<gene>
    <name evidence="4" type="ORF">HMPREF9997_01884</name>
</gene>
<evidence type="ECO:0000259" key="3">
    <source>
        <dbReference type="Pfam" id="PF14338"/>
    </source>
</evidence>
<dbReference type="STRING" id="1035195.HMPREF9997_01884"/>
<evidence type="ECO:0000259" key="2">
    <source>
        <dbReference type="Pfam" id="PF04471"/>
    </source>
</evidence>
<accession>L1MDT8</accession>
<dbReference type="InterPro" id="IPR011335">
    <property type="entry name" value="Restrct_endonuc-II-like"/>
</dbReference>
<dbReference type="Gene3D" id="3.40.1350.10">
    <property type="match status" value="1"/>
</dbReference>
<proteinExistence type="predicted"/>
<feature type="domain" description="Restriction endonuclease type IV Mrr" evidence="2">
    <location>
        <begin position="122"/>
        <end position="243"/>
    </location>
</feature>
<dbReference type="Pfam" id="PF04471">
    <property type="entry name" value="Mrr_cat"/>
    <property type="match status" value="1"/>
</dbReference>
<dbReference type="GO" id="GO:0003677">
    <property type="term" value="F:DNA binding"/>
    <property type="evidence" value="ECO:0007669"/>
    <property type="project" value="InterPro"/>
</dbReference>
<organism evidence="4 5">
    <name type="scientific">Corynebacterium durum F0235</name>
    <dbReference type="NCBI Taxonomy" id="1035195"/>
    <lineage>
        <taxon>Bacteria</taxon>
        <taxon>Bacillati</taxon>
        <taxon>Actinomycetota</taxon>
        <taxon>Actinomycetes</taxon>
        <taxon>Mycobacteriales</taxon>
        <taxon>Corynebacteriaceae</taxon>
        <taxon>Corynebacterium</taxon>
    </lineage>
</organism>
<dbReference type="GO" id="GO:0009307">
    <property type="term" value="P:DNA restriction-modification system"/>
    <property type="evidence" value="ECO:0007669"/>
    <property type="project" value="InterPro"/>
</dbReference>
<feature type="domain" description="Restriction system protein Mrr-like N-terminal" evidence="3">
    <location>
        <begin position="2"/>
        <end position="59"/>
    </location>
</feature>
<dbReference type="AlphaFoldDB" id="L1MDT8"/>
<feature type="region of interest" description="Disordered" evidence="1">
    <location>
        <begin position="76"/>
        <end position="104"/>
    </location>
</feature>
<dbReference type="SUPFAM" id="SSF52980">
    <property type="entry name" value="Restriction endonuclease-like"/>
    <property type="match status" value="1"/>
</dbReference>
<evidence type="ECO:0000256" key="1">
    <source>
        <dbReference type="SAM" id="MobiDB-lite"/>
    </source>
</evidence>
<dbReference type="Proteomes" id="UP000010445">
    <property type="component" value="Unassembled WGS sequence"/>
</dbReference>
<dbReference type="EMBL" id="AMEM01000024">
    <property type="protein sequence ID" value="EKX89413.1"/>
    <property type="molecule type" value="Genomic_DNA"/>
</dbReference>
<dbReference type="HOGENOM" id="CLU_063822_2_1_11"/>
<dbReference type="PANTHER" id="PTHR30015:SF7">
    <property type="entry name" value="TYPE IV METHYL-DIRECTED RESTRICTION ENZYME ECOKMRR"/>
    <property type="match status" value="1"/>
</dbReference>
<sequence length="267" mass="29636">MKEQISLTDDQREERLNSGDLRVDNRIGWAISHLRKAFLIESPSRAHFSITDAGRLWLEEHPDGMDSAEASAFFNPYWPKPSGPDTSTQQLADPTDGDPDELMDNAQNANRQSLGVELLENLRESDPAFFEQVVVDLLLAMGYGGAEKRGIVIGQSGDGGIDGVIDQDALGLDQIYVQAKRYKEGNNISSETIQAFVGAIHGRSAQKGVFFTTSAFTPNAKNYAKSVPTHLVLIDGERLVNLMMKYRVGVQIKNTYYSLELDKDYFD</sequence>
<dbReference type="GO" id="GO:0015666">
    <property type="term" value="F:restriction endodeoxyribonuclease activity"/>
    <property type="evidence" value="ECO:0007669"/>
    <property type="project" value="TreeGrafter"/>
</dbReference>
<keyword evidence="5" id="KW-1185">Reference proteome</keyword>
<name>L1MDT8_9CORY</name>
<evidence type="ECO:0000313" key="5">
    <source>
        <dbReference type="Proteomes" id="UP000010445"/>
    </source>
</evidence>